<reference evidence="8 9" key="1">
    <citation type="journal article" date="2021" name="BMC Biol.">
        <title>Horizontally acquired antibacterial genes associated with adaptive radiation of ladybird beetles.</title>
        <authorList>
            <person name="Li H.S."/>
            <person name="Tang X.F."/>
            <person name="Huang Y.H."/>
            <person name="Xu Z.Y."/>
            <person name="Chen M.L."/>
            <person name="Du X.Y."/>
            <person name="Qiu B.Y."/>
            <person name="Chen P.T."/>
            <person name="Zhang W."/>
            <person name="Slipinski A."/>
            <person name="Escalona H.E."/>
            <person name="Waterhouse R.M."/>
            <person name="Zwick A."/>
            <person name="Pang H."/>
        </authorList>
    </citation>
    <scope>NUCLEOTIDE SEQUENCE [LARGE SCALE GENOMIC DNA]</scope>
    <source>
        <strain evidence="8">SYSU2018</strain>
    </source>
</reference>
<evidence type="ECO:0000256" key="3">
    <source>
        <dbReference type="ARBA" id="ARBA00022989"/>
    </source>
</evidence>
<gene>
    <name evidence="8" type="ORF">HHI36_006506</name>
</gene>
<sequence>MKFDNPDWNAHESVYLLHHEHQHRSGPLWSYLGLLKILEEIVNIYLIVSLVVVGLDAQAYYLFLMAMISFLVTAVFLVISLLETLIDLNPAYHWIEFSCGVASGISLGVASTVVLVALPRGYVITSMVGFLNTIIYFVDALNRYRIAVAPRRRLFWTRPVQVVYDDE</sequence>
<dbReference type="Proteomes" id="UP001516400">
    <property type="component" value="Unassembled WGS sequence"/>
</dbReference>
<keyword evidence="4 5" id="KW-0472">Membrane</keyword>
<feature type="transmembrane region" description="Helical" evidence="6">
    <location>
        <begin position="28"/>
        <end position="53"/>
    </location>
</feature>
<dbReference type="PROSITE" id="PS51225">
    <property type="entry name" value="MARVEL"/>
    <property type="match status" value="1"/>
</dbReference>
<evidence type="ECO:0000259" key="7">
    <source>
        <dbReference type="PROSITE" id="PS51225"/>
    </source>
</evidence>
<dbReference type="GO" id="GO:0016020">
    <property type="term" value="C:membrane"/>
    <property type="evidence" value="ECO:0007669"/>
    <property type="project" value="UniProtKB-SubCell"/>
</dbReference>
<evidence type="ECO:0000313" key="9">
    <source>
        <dbReference type="Proteomes" id="UP001516400"/>
    </source>
</evidence>
<dbReference type="EMBL" id="JABFTP020000144">
    <property type="protein sequence ID" value="KAL3283358.1"/>
    <property type="molecule type" value="Genomic_DNA"/>
</dbReference>
<evidence type="ECO:0000256" key="2">
    <source>
        <dbReference type="ARBA" id="ARBA00022692"/>
    </source>
</evidence>
<keyword evidence="3 6" id="KW-1133">Transmembrane helix</keyword>
<dbReference type="InterPro" id="IPR008253">
    <property type="entry name" value="Marvel"/>
</dbReference>
<dbReference type="AlphaFoldDB" id="A0ABD2NXT7"/>
<feature type="domain" description="MARVEL" evidence="7">
    <location>
        <begin position="27"/>
        <end position="148"/>
    </location>
</feature>
<evidence type="ECO:0000256" key="5">
    <source>
        <dbReference type="PROSITE-ProRule" id="PRU00581"/>
    </source>
</evidence>
<evidence type="ECO:0000256" key="1">
    <source>
        <dbReference type="ARBA" id="ARBA00004141"/>
    </source>
</evidence>
<evidence type="ECO:0000313" key="8">
    <source>
        <dbReference type="EMBL" id="KAL3283358.1"/>
    </source>
</evidence>
<comment type="caution">
    <text evidence="8">The sequence shown here is derived from an EMBL/GenBank/DDBJ whole genome shotgun (WGS) entry which is preliminary data.</text>
</comment>
<evidence type="ECO:0000256" key="4">
    <source>
        <dbReference type="ARBA" id="ARBA00023136"/>
    </source>
</evidence>
<keyword evidence="2 5" id="KW-0812">Transmembrane</keyword>
<organism evidence="8 9">
    <name type="scientific">Cryptolaemus montrouzieri</name>
    <dbReference type="NCBI Taxonomy" id="559131"/>
    <lineage>
        <taxon>Eukaryota</taxon>
        <taxon>Metazoa</taxon>
        <taxon>Ecdysozoa</taxon>
        <taxon>Arthropoda</taxon>
        <taxon>Hexapoda</taxon>
        <taxon>Insecta</taxon>
        <taxon>Pterygota</taxon>
        <taxon>Neoptera</taxon>
        <taxon>Endopterygota</taxon>
        <taxon>Coleoptera</taxon>
        <taxon>Polyphaga</taxon>
        <taxon>Cucujiformia</taxon>
        <taxon>Coccinelloidea</taxon>
        <taxon>Coccinellidae</taxon>
        <taxon>Scymninae</taxon>
        <taxon>Scymnini</taxon>
        <taxon>Cryptolaemus</taxon>
    </lineage>
</organism>
<protein>
    <recommendedName>
        <fullName evidence="7">MARVEL domain-containing protein</fullName>
    </recommendedName>
</protein>
<proteinExistence type="predicted"/>
<feature type="transmembrane region" description="Helical" evidence="6">
    <location>
        <begin position="122"/>
        <end position="142"/>
    </location>
</feature>
<comment type="subcellular location">
    <subcellularLocation>
        <location evidence="1">Membrane</location>
        <topology evidence="1">Multi-pass membrane protein</topology>
    </subcellularLocation>
</comment>
<feature type="transmembrane region" description="Helical" evidence="6">
    <location>
        <begin position="59"/>
        <end position="82"/>
    </location>
</feature>
<keyword evidence="9" id="KW-1185">Reference proteome</keyword>
<accession>A0ABD2NXT7</accession>
<name>A0ABD2NXT7_9CUCU</name>
<evidence type="ECO:0000256" key="6">
    <source>
        <dbReference type="SAM" id="Phobius"/>
    </source>
</evidence>